<dbReference type="Proteomes" id="UP000240357">
    <property type="component" value="Unassembled WGS sequence"/>
</dbReference>
<comment type="caution">
    <text evidence="2">The sequence shown here is derived from an EMBL/GenBank/DDBJ whole genome shotgun (WGS) entry which is preliminary data.</text>
</comment>
<gene>
    <name evidence="2" type="ORF">AHMF7605_18850</name>
</gene>
<organism evidence="2 3">
    <name type="scientific">Adhaeribacter arboris</name>
    <dbReference type="NCBI Taxonomy" id="2072846"/>
    <lineage>
        <taxon>Bacteria</taxon>
        <taxon>Pseudomonadati</taxon>
        <taxon>Bacteroidota</taxon>
        <taxon>Cytophagia</taxon>
        <taxon>Cytophagales</taxon>
        <taxon>Hymenobacteraceae</taxon>
        <taxon>Adhaeribacter</taxon>
    </lineage>
</organism>
<dbReference type="OrthoDB" id="8450256at2"/>
<accession>A0A2T2YIT6</accession>
<dbReference type="AlphaFoldDB" id="A0A2T2YIT6"/>
<dbReference type="Gene3D" id="3.10.450.50">
    <property type="match status" value="1"/>
</dbReference>
<dbReference type="Pfam" id="PF12680">
    <property type="entry name" value="SnoaL_2"/>
    <property type="match status" value="1"/>
</dbReference>
<proteinExistence type="predicted"/>
<dbReference type="InterPro" id="IPR032710">
    <property type="entry name" value="NTF2-like_dom_sf"/>
</dbReference>
<evidence type="ECO:0000313" key="2">
    <source>
        <dbReference type="EMBL" id="PSR55416.1"/>
    </source>
</evidence>
<evidence type="ECO:0000313" key="3">
    <source>
        <dbReference type="Proteomes" id="UP000240357"/>
    </source>
</evidence>
<dbReference type="EMBL" id="PYFT01000001">
    <property type="protein sequence ID" value="PSR55416.1"/>
    <property type="molecule type" value="Genomic_DNA"/>
</dbReference>
<dbReference type="InterPro" id="IPR037401">
    <property type="entry name" value="SnoaL-like"/>
</dbReference>
<dbReference type="RefSeq" id="WP_106931595.1">
    <property type="nucleotide sequence ID" value="NZ_PYFT01000001.1"/>
</dbReference>
<dbReference type="SUPFAM" id="SSF54427">
    <property type="entry name" value="NTF2-like"/>
    <property type="match status" value="1"/>
</dbReference>
<name>A0A2T2YIT6_9BACT</name>
<sequence length="114" mass="13102">MKKLLDIKAIAQRYIAFSNAVDYESIADLFDEDAEWIPISPIKPLKGREAIRTAYLNQVKKVNKPIINDKYFADGFTCIVEFEVQIDENTIAAIVDVFTFNEQGKIIRLAVYKR</sequence>
<evidence type="ECO:0000259" key="1">
    <source>
        <dbReference type="Pfam" id="PF12680"/>
    </source>
</evidence>
<keyword evidence="3" id="KW-1185">Reference proteome</keyword>
<feature type="domain" description="SnoaL-like" evidence="1">
    <location>
        <begin position="11"/>
        <end position="108"/>
    </location>
</feature>
<reference evidence="2 3" key="1">
    <citation type="submission" date="2018-03" db="EMBL/GenBank/DDBJ databases">
        <title>Adhaeribacter sp. HMF7605 Genome sequencing and assembly.</title>
        <authorList>
            <person name="Kang H."/>
            <person name="Kang J."/>
            <person name="Cha I."/>
            <person name="Kim H."/>
            <person name="Joh K."/>
        </authorList>
    </citation>
    <scope>NUCLEOTIDE SEQUENCE [LARGE SCALE GENOMIC DNA]</scope>
    <source>
        <strain evidence="2 3">HMF7605</strain>
    </source>
</reference>
<protein>
    <recommendedName>
        <fullName evidence="1">SnoaL-like domain-containing protein</fullName>
    </recommendedName>
</protein>